<dbReference type="GO" id="GO:0006310">
    <property type="term" value="P:DNA recombination"/>
    <property type="evidence" value="ECO:0007669"/>
    <property type="project" value="UniProtKB-UniRule"/>
</dbReference>
<accession>A0A154QE36</accession>
<dbReference type="InterPro" id="IPR014001">
    <property type="entry name" value="Helicase_ATP-bd"/>
</dbReference>
<dbReference type="Gene3D" id="2.40.50.140">
    <property type="entry name" value="Nucleic acid-binding proteins"/>
    <property type="match status" value="1"/>
</dbReference>
<name>A0A154QE36_9GAMM</name>
<dbReference type="GO" id="GO:0005524">
    <property type="term" value="F:ATP binding"/>
    <property type="evidence" value="ECO:0007669"/>
    <property type="project" value="UniProtKB-KW"/>
</dbReference>
<evidence type="ECO:0000313" key="18">
    <source>
        <dbReference type="EMBL" id="KZC22390.1"/>
    </source>
</evidence>
<dbReference type="FunFam" id="3.40.50.300:FF:000391">
    <property type="entry name" value="ATP-dependent DNA helicase RecG"/>
    <property type="match status" value="1"/>
</dbReference>
<keyword evidence="10 15" id="KW-0234">DNA repair</keyword>
<dbReference type="EC" id="5.6.2.4" evidence="13 15"/>
<organism evidence="18 19">
    <name type="scientific">Rhodanobacter thiooxydans</name>
    <dbReference type="NCBI Taxonomy" id="416169"/>
    <lineage>
        <taxon>Bacteria</taxon>
        <taxon>Pseudomonadati</taxon>
        <taxon>Pseudomonadota</taxon>
        <taxon>Gammaproteobacteria</taxon>
        <taxon>Lysobacterales</taxon>
        <taxon>Rhodanobacteraceae</taxon>
        <taxon>Rhodanobacter</taxon>
    </lineage>
</organism>
<dbReference type="SUPFAM" id="SSF50249">
    <property type="entry name" value="Nucleic acid-binding proteins"/>
    <property type="match status" value="1"/>
</dbReference>
<evidence type="ECO:0000256" key="5">
    <source>
        <dbReference type="ARBA" id="ARBA00022801"/>
    </source>
</evidence>
<dbReference type="NCBIfam" id="NF008166">
    <property type="entry name" value="PRK10917.1-4"/>
    <property type="match status" value="1"/>
</dbReference>
<dbReference type="STRING" id="416169.RHOFW104T7_00995"/>
<dbReference type="NCBIfam" id="NF008163">
    <property type="entry name" value="PRK10917.1-1"/>
    <property type="match status" value="1"/>
</dbReference>
<comment type="function">
    <text evidence="15">Plays a critical role in recombination and DNA repair. Helps process Holliday junction intermediates to mature products by catalyzing branch migration. Has replication fork regression activity, unwinds stalled or blocked replication forks to make a HJ that can be resolved. Has a DNA unwinding activity characteristic of a DNA helicase with 3'-5' polarity.</text>
</comment>
<dbReference type="SMART" id="SM00490">
    <property type="entry name" value="HELICc"/>
    <property type="match status" value="1"/>
</dbReference>
<dbReference type="SMART" id="SM00487">
    <property type="entry name" value="DEXDc"/>
    <property type="match status" value="1"/>
</dbReference>
<evidence type="ECO:0000256" key="9">
    <source>
        <dbReference type="ARBA" id="ARBA00023172"/>
    </source>
</evidence>
<dbReference type="PANTHER" id="PTHR47964">
    <property type="entry name" value="ATP-DEPENDENT DNA HELICASE HOMOLOG RECG, CHLOROPLASTIC"/>
    <property type="match status" value="1"/>
</dbReference>
<protein>
    <recommendedName>
        <fullName evidence="2 15">ATP-dependent DNA helicase RecG</fullName>
        <ecNumber evidence="13 15">5.6.2.4</ecNumber>
    </recommendedName>
</protein>
<gene>
    <name evidence="18" type="ORF">RHOFW104T7_00995</name>
</gene>
<dbReference type="AlphaFoldDB" id="A0A154QE36"/>
<dbReference type="CDD" id="cd04488">
    <property type="entry name" value="RecG_wedge_OBF"/>
    <property type="match status" value="1"/>
</dbReference>
<keyword evidence="11" id="KW-0413">Isomerase</keyword>
<evidence type="ECO:0000256" key="14">
    <source>
        <dbReference type="ARBA" id="ARBA00048988"/>
    </source>
</evidence>
<dbReference type="InterPro" id="IPR011545">
    <property type="entry name" value="DEAD/DEAH_box_helicase_dom"/>
</dbReference>
<dbReference type="GO" id="GO:0043138">
    <property type="term" value="F:3'-5' DNA helicase activity"/>
    <property type="evidence" value="ECO:0007669"/>
    <property type="project" value="UniProtKB-EC"/>
</dbReference>
<evidence type="ECO:0000256" key="1">
    <source>
        <dbReference type="ARBA" id="ARBA00007504"/>
    </source>
</evidence>
<keyword evidence="5 15" id="KW-0378">Hydrolase</keyword>
<dbReference type="InterPro" id="IPR012340">
    <property type="entry name" value="NA-bd_OB-fold"/>
</dbReference>
<evidence type="ECO:0000259" key="16">
    <source>
        <dbReference type="PROSITE" id="PS51192"/>
    </source>
</evidence>
<dbReference type="Pfam" id="PF19833">
    <property type="entry name" value="RecG_dom3_C"/>
    <property type="match status" value="1"/>
</dbReference>
<dbReference type="GO" id="GO:0016887">
    <property type="term" value="F:ATP hydrolysis activity"/>
    <property type="evidence" value="ECO:0007669"/>
    <property type="project" value="RHEA"/>
</dbReference>
<evidence type="ECO:0000259" key="17">
    <source>
        <dbReference type="PROSITE" id="PS51194"/>
    </source>
</evidence>
<comment type="catalytic activity">
    <reaction evidence="12 15">
        <text>Couples ATP hydrolysis with the unwinding of duplex DNA by translocating in the 3'-5' direction.</text>
        <dbReference type="EC" id="5.6.2.4"/>
    </reaction>
</comment>
<keyword evidence="9 15" id="KW-0233">DNA recombination</keyword>
<evidence type="ECO:0000256" key="11">
    <source>
        <dbReference type="ARBA" id="ARBA00023235"/>
    </source>
</evidence>
<evidence type="ECO:0000256" key="10">
    <source>
        <dbReference type="ARBA" id="ARBA00023204"/>
    </source>
</evidence>
<dbReference type="Pfam" id="PF17191">
    <property type="entry name" value="RecG_wedge"/>
    <property type="match status" value="1"/>
</dbReference>
<evidence type="ECO:0000256" key="8">
    <source>
        <dbReference type="ARBA" id="ARBA00023125"/>
    </source>
</evidence>
<comment type="catalytic activity">
    <reaction evidence="14 15">
        <text>ATP + H2O = ADP + phosphate + H(+)</text>
        <dbReference type="Rhea" id="RHEA:13065"/>
        <dbReference type="ChEBI" id="CHEBI:15377"/>
        <dbReference type="ChEBI" id="CHEBI:15378"/>
        <dbReference type="ChEBI" id="CHEBI:30616"/>
        <dbReference type="ChEBI" id="CHEBI:43474"/>
        <dbReference type="ChEBI" id="CHEBI:456216"/>
        <dbReference type="EC" id="5.6.2.4"/>
    </reaction>
</comment>
<keyword evidence="7 15" id="KW-0067">ATP-binding</keyword>
<evidence type="ECO:0000256" key="13">
    <source>
        <dbReference type="ARBA" id="ARBA00034808"/>
    </source>
</evidence>
<dbReference type="Gene3D" id="3.40.50.300">
    <property type="entry name" value="P-loop containing nucleotide triphosphate hydrolases"/>
    <property type="match status" value="2"/>
</dbReference>
<dbReference type="EMBL" id="LVJS01000112">
    <property type="protein sequence ID" value="KZC22390.1"/>
    <property type="molecule type" value="Genomic_DNA"/>
</dbReference>
<evidence type="ECO:0000256" key="12">
    <source>
        <dbReference type="ARBA" id="ARBA00034617"/>
    </source>
</evidence>
<keyword evidence="4 15" id="KW-0227">DNA damage</keyword>
<comment type="similarity">
    <text evidence="1 15">Belongs to the helicase family. RecG subfamily.</text>
</comment>
<evidence type="ECO:0000256" key="2">
    <source>
        <dbReference type="ARBA" id="ARBA00017846"/>
    </source>
</evidence>
<dbReference type="PROSITE" id="PS51192">
    <property type="entry name" value="HELICASE_ATP_BIND_1"/>
    <property type="match status" value="1"/>
</dbReference>
<dbReference type="Pfam" id="PF00270">
    <property type="entry name" value="DEAD"/>
    <property type="match status" value="1"/>
</dbReference>
<proteinExistence type="inferred from homology"/>
<keyword evidence="6 15" id="KW-0347">Helicase</keyword>
<evidence type="ECO:0000256" key="4">
    <source>
        <dbReference type="ARBA" id="ARBA00022763"/>
    </source>
</evidence>
<dbReference type="PROSITE" id="PS51194">
    <property type="entry name" value="HELICASE_CTER"/>
    <property type="match status" value="1"/>
</dbReference>
<keyword evidence="8" id="KW-0238">DNA-binding</keyword>
<evidence type="ECO:0000256" key="7">
    <source>
        <dbReference type="ARBA" id="ARBA00022840"/>
    </source>
</evidence>
<dbReference type="InterPro" id="IPR033454">
    <property type="entry name" value="RecG_wedge"/>
</dbReference>
<dbReference type="SUPFAM" id="SSF52540">
    <property type="entry name" value="P-loop containing nucleoside triphosphate hydrolases"/>
    <property type="match status" value="2"/>
</dbReference>
<dbReference type="InterPro" id="IPR004609">
    <property type="entry name" value="ATP-dep_DNA_helicase_RecG"/>
</dbReference>
<evidence type="ECO:0000256" key="3">
    <source>
        <dbReference type="ARBA" id="ARBA00022741"/>
    </source>
</evidence>
<comment type="caution">
    <text evidence="18">The sequence shown here is derived from an EMBL/GenBank/DDBJ whole genome shotgun (WGS) entry which is preliminary data.</text>
</comment>
<dbReference type="RefSeq" id="WP_039953625.1">
    <property type="nucleotide sequence ID" value="NZ_LVJS01000112.1"/>
</dbReference>
<dbReference type="NCBIfam" id="TIGR00643">
    <property type="entry name" value="recG"/>
    <property type="match status" value="1"/>
</dbReference>
<evidence type="ECO:0000313" key="19">
    <source>
        <dbReference type="Proteomes" id="UP000076131"/>
    </source>
</evidence>
<feature type="domain" description="Helicase C-terminal" evidence="17">
    <location>
        <begin position="483"/>
        <end position="639"/>
    </location>
</feature>
<dbReference type="InterPro" id="IPR047112">
    <property type="entry name" value="RecG/Mfd"/>
</dbReference>
<dbReference type="NCBIfam" id="NF008165">
    <property type="entry name" value="PRK10917.1-3"/>
    <property type="match status" value="1"/>
</dbReference>
<dbReference type="NCBIfam" id="NF008168">
    <property type="entry name" value="PRK10917.2-2"/>
    <property type="match status" value="1"/>
</dbReference>
<sequence length="704" mass="76918">MATRTARSASVVDADPGLAPVGSLPGVGPALAASLARLGLERVQDLWFHLPLRYEDKTRITAIADLRTGERAQVEGVVEAVERGFRYRPQLKVAIGDASRQTLLLRFFHFNRAQAEQLLPGTRLLCYGEVRHGAQGLEMVHPNYRRLDEAAAATVDEALSPVYPTTEGLGPKRLAGVIDKALALLPPAAQLELIPPEWCARHGLTSLRDALLYVHRPPPDARLDQLMLGRHPAQQRLVFEELLTQHLSLSRMRAAVRQRRAPKLGGTDELRGRLLAGLPFRLTAAQRRVGEEVARDLAQPRPMLRLVQGDVGSGKTVVAALAALAAVESGHQVALMAPTELLAEQHLHNFRHWLQPLGVEVEWLAGKVTGKARKQALARVAEGAPVVVGTHALMQEGVAFARLGLVIVDEQHRFGVQQRLALRDKGRDGELVPHQLVLTATPIPRTLAMSAYADLDVSSIDELPPGRTPVQTIAISNGRRSEVIERIHAACGEGRQVYWVCTLIEESEQLRAQAAEVAYAELSAALVGFRVGLIHGRMKPKEKQAVMDAFKAGELTVLVATTVIEVGVDVPNASLMVIENSERLGLAQLHQLRGRVGRGAVASNCVLLYQPPLGRLARERLQVMRDTSDGFRIAEKDLELRGPGEVLGTRQTGQLSFRIADLARDAHLLPAVQQVGEHMLAEHPRQTTQLIERWIGGAARYAHA</sequence>
<dbReference type="GO" id="GO:0006281">
    <property type="term" value="P:DNA repair"/>
    <property type="evidence" value="ECO:0007669"/>
    <property type="project" value="UniProtKB-UniRule"/>
</dbReference>
<dbReference type="InterPro" id="IPR001650">
    <property type="entry name" value="Helicase_C-like"/>
</dbReference>
<feature type="domain" description="Helicase ATP-binding" evidence="16">
    <location>
        <begin position="296"/>
        <end position="460"/>
    </location>
</feature>
<dbReference type="GO" id="GO:0003677">
    <property type="term" value="F:DNA binding"/>
    <property type="evidence" value="ECO:0007669"/>
    <property type="project" value="UniProtKB-KW"/>
</dbReference>
<dbReference type="InterPro" id="IPR045562">
    <property type="entry name" value="RecG_dom3_C"/>
</dbReference>
<keyword evidence="19" id="KW-1185">Reference proteome</keyword>
<keyword evidence="3 15" id="KW-0547">Nucleotide-binding</keyword>
<dbReference type="Pfam" id="PF00271">
    <property type="entry name" value="Helicase_C"/>
    <property type="match status" value="1"/>
</dbReference>
<reference evidence="18 19" key="1">
    <citation type="journal article" date="2016" name="MBio">
        <title>Lateral Gene Transfer in a Heavy Metal-Contaminated-Groundwater Microbial Community.</title>
        <authorList>
            <person name="Hemme C.L."/>
            <person name="Green S.J."/>
            <person name="Rishishwar L."/>
            <person name="Prakash O."/>
            <person name="Pettenato A."/>
            <person name="Chakraborty R."/>
            <person name="Deutschbauer A.M."/>
            <person name="Van Nostrand J.D."/>
            <person name="Wu L."/>
            <person name="He Z."/>
            <person name="Jordan I.K."/>
            <person name="Hazen T.C."/>
            <person name="Arkin A.P."/>
            <person name="Kostka J.E."/>
            <person name="Zhou J."/>
        </authorList>
    </citation>
    <scope>NUCLEOTIDE SEQUENCE [LARGE SCALE GENOMIC DNA]</scope>
    <source>
        <strain evidence="18 19">FW104-T7</strain>
    </source>
</reference>
<dbReference type="PANTHER" id="PTHR47964:SF1">
    <property type="entry name" value="ATP-DEPENDENT DNA HELICASE HOMOLOG RECG, CHLOROPLASTIC"/>
    <property type="match status" value="1"/>
</dbReference>
<dbReference type="InterPro" id="IPR027417">
    <property type="entry name" value="P-loop_NTPase"/>
</dbReference>
<dbReference type="CDD" id="cd17992">
    <property type="entry name" value="DEXHc_RecG"/>
    <property type="match status" value="1"/>
</dbReference>
<evidence type="ECO:0000256" key="15">
    <source>
        <dbReference type="RuleBase" id="RU363016"/>
    </source>
</evidence>
<dbReference type="eggNOG" id="COG1200">
    <property type="taxonomic scope" value="Bacteria"/>
</dbReference>
<dbReference type="Proteomes" id="UP000076131">
    <property type="component" value="Unassembled WGS sequence"/>
</dbReference>
<evidence type="ECO:0000256" key="6">
    <source>
        <dbReference type="ARBA" id="ARBA00022806"/>
    </source>
</evidence>